<reference evidence="4" key="1">
    <citation type="submission" date="2023-03" db="EMBL/GenBank/DDBJ databases">
        <title>Andean soil-derived lignocellulolytic bacterial consortium as a source of novel taxa and putative plastic-active enzymes.</title>
        <authorList>
            <person name="Diaz-Garcia L."/>
            <person name="Chuvochina M."/>
            <person name="Feuerriegel G."/>
            <person name="Bunk B."/>
            <person name="Sproer C."/>
            <person name="Streit W.R."/>
            <person name="Rodriguez L.M."/>
            <person name="Overmann J."/>
            <person name="Jimenez D.J."/>
        </authorList>
    </citation>
    <scope>NUCLEOTIDE SEQUENCE</scope>
    <source>
        <strain evidence="4">MAG 2441</strain>
    </source>
</reference>
<evidence type="ECO:0000259" key="3">
    <source>
        <dbReference type="Pfam" id="PF18705"/>
    </source>
</evidence>
<evidence type="ECO:0000313" key="5">
    <source>
        <dbReference type="Proteomes" id="UP001178662"/>
    </source>
</evidence>
<dbReference type="Proteomes" id="UP001178662">
    <property type="component" value="Chromosome"/>
</dbReference>
<evidence type="ECO:0000256" key="1">
    <source>
        <dbReference type="SAM" id="Phobius"/>
    </source>
</evidence>
<protein>
    <submittedName>
        <fullName evidence="4">DUF4179 domain-containing protein</fullName>
    </submittedName>
</protein>
<evidence type="ECO:0000259" key="2">
    <source>
        <dbReference type="Pfam" id="PF13786"/>
    </source>
</evidence>
<dbReference type="InterPro" id="IPR040680">
    <property type="entry name" value="DUF5643"/>
</dbReference>
<dbReference type="Gene3D" id="2.60.40.1630">
    <property type="entry name" value="bacillus anthracis domain"/>
    <property type="match status" value="1"/>
</dbReference>
<keyword evidence="5" id="KW-1185">Reference proteome</keyword>
<organism evidence="4 5">
    <name type="scientific">Candidatus Cohnella colombiensis</name>
    <dbReference type="NCBI Taxonomy" id="3121368"/>
    <lineage>
        <taxon>Bacteria</taxon>
        <taxon>Bacillati</taxon>
        <taxon>Bacillota</taxon>
        <taxon>Bacilli</taxon>
        <taxon>Bacillales</taxon>
        <taxon>Paenibacillaceae</taxon>
        <taxon>Cohnella</taxon>
    </lineage>
</organism>
<name>A0AA95JFP9_9BACL</name>
<feature type="transmembrane region" description="Helical" evidence="1">
    <location>
        <begin position="55"/>
        <end position="76"/>
    </location>
</feature>
<accession>A0AA95JFP9</accession>
<sequence length="450" mass="51878">MDERHEHGQENQPHEWPQLEAMREHLGNLPFPQGIDEAIRQGMSRAKQRRRRRKLVRLCAYSACTLLIVIVLSVRFSPAVAAFVKEIPVLGSIVELIQYDKGLQLALENDFMQKVSLYEDIDGIKVTIDGVVADESRVMIFYTLTNMDGRKGAVYLDEAKIVNSGDIQYGLSYGNSGFDEVWELKQGSIDMNLQEGTQLPNHLELEMKLSPYDKSVKQGDAVYHFNIPIDKEKFEGMYETIAINKTVTVEGQHITFGEMTVYPTRIGIEVEYDAANTKKLFYFDDIRLVDEKGEAFGTIMNGVSASQIDENRTILYFQSNYFLKPKELYLRARSIRALDKSKLEVRVDLDEMKLLSRPDSLLSLESTSKRELWNERGLIFNLRNDEMRSYNLFKNSYTDATGQTFESNRSESSNEYYQYFIEKVEQQSPITLTIEDYPARIYGDVNIQIR</sequence>
<dbReference type="Pfam" id="PF18705">
    <property type="entry name" value="DUF5643"/>
    <property type="match status" value="1"/>
</dbReference>
<keyword evidence="1" id="KW-1133">Transmembrane helix</keyword>
<feature type="domain" description="DUF4179" evidence="2">
    <location>
        <begin position="51"/>
        <end position="144"/>
    </location>
</feature>
<feature type="domain" description="DUF5643" evidence="3">
    <location>
        <begin position="239"/>
        <end position="345"/>
    </location>
</feature>
<dbReference type="EMBL" id="CP119317">
    <property type="protein sequence ID" value="WEK54459.1"/>
    <property type="molecule type" value="Genomic_DNA"/>
</dbReference>
<dbReference type="Pfam" id="PF13786">
    <property type="entry name" value="DUF4179"/>
    <property type="match status" value="1"/>
</dbReference>
<evidence type="ECO:0000313" key="4">
    <source>
        <dbReference type="EMBL" id="WEK54459.1"/>
    </source>
</evidence>
<gene>
    <name evidence="4" type="ORF">P0Y55_18305</name>
</gene>
<keyword evidence="1" id="KW-0472">Membrane</keyword>
<keyword evidence="1" id="KW-0812">Transmembrane</keyword>
<proteinExistence type="predicted"/>
<dbReference type="InterPro" id="IPR025436">
    <property type="entry name" value="DUF4179"/>
</dbReference>
<dbReference type="AlphaFoldDB" id="A0AA95JFP9"/>